<protein>
    <submittedName>
        <fullName evidence="1">Uncharacterized protein</fullName>
    </submittedName>
</protein>
<dbReference type="Proteomes" id="UP000233469">
    <property type="component" value="Unassembled WGS sequence"/>
</dbReference>
<accession>A0A2N1MHH2</accession>
<reference evidence="1 2" key="1">
    <citation type="submission" date="2016-04" db="EMBL/GenBank/DDBJ databases">
        <title>Genome analyses suggest a sexual origin of heterokaryosis in a supposedly ancient asexual fungus.</title>
        <authorList>
            <person name="Ropars J."/>
            <person name="Sedzielewska K."/>
            <person name="Noel J."/>
            <person name="Charron P."/>
            <person name="Farinelli L."/>
            <person name="Marton T."/>
            <person name="Kruger M."/>
            <person name="Pelin A."/>
            <person name="Brachmann A."/>
            <person name="Corradi N."/>
        </authorList>
    </citation>
    <scope>NUCLEOTIDE SEQUENCE [LARGE SCALE GENOMIC DNA]</scope>
    <source>
        <strain evidence="1 2">C2</strain>
    </source>
</reference>
<dbReference type="AlphaFoldDB" id="A0A2N1MHH2"/>
<dbReference type="EMBL" id="LLXL01002341">
    <property type="protein sequence ID" value="PKK61098.1"/>
    <property type="molecule type" value="Genomic_DNA"/>
</dbReference>
<gene>
    <name evidence="1" type="ORF">RhiirC2_792324</name>
</gene>
<sequence>MEEMNLPIAETLACSLLISSSSVLDAGMESEGLLEASLSKNRWEIFEQIGHPLIIRIITLCKRPQLSLPHLWHNLLVFCSNFQLRDRRTLTAIAPTSWTREAKCTSLVLGGKQVDIGTDVKTTRFNIAEFLEEHNELKWMTSLLVSPEPEWRGVKCSSSLIIIPKNRNSRRVKGAERHIYGVPDALESGAVCAAELLGRSNETLSQLTKKLSTIVLITSSPSSSIYDLPERWLNAYKHLKERQATIFSIAKPHEWKCQLKNTHPITLLKEAILLGSCHDPIITLEYIIHDSVITKQPLWILSQEISKAFDSVDLNILSMPPFAK</sequence>
<evidence type="ECO:0000313" key="2">
    <source>
        <dbReference type="Proteomes" id="UP000233469"/>
    </source>
</evidence>
<organism evidence="1 2">
    <name type="scientific">Rhizophagus irregularis</name>
    <dbReference type="NCBI Taxonomy" id="588596"/>
    <lineage>
        <taxon>Eukaryota</taxon>
        <taxon>Fungi</taxon>
        <taxon>Fungi incertae sedis</taxon>
        <taxon>Mucoromycota</taxon>
        <taxon>Glomeromycotina</taxon>
        <taxon>Glomeromycetes</taxon>
        <taxon>Glomerales</taxon>
        <taxon>Glomeraceae</taxon>
        <taxon>Rhizophagus</taxon>
    </lineage>
</organism>
<comment type="caution">
    <text evidence="1">The sequence shown here is derived from an EMBL/GenBank/DDBJ whole genome shotgun (WGS) entry which is preliminary data.</text>
</comment>
<evidence type="ECO:0000313" key="1">
    <source>
        <dbReference type="EMBL" id="PKK61098.1"/>
    </source>
</evidence>
<name>A0A2N1MHH2_9GLOM</name>
<proteinExistence type="predicted"/>
<reference evidence="1 2" key="2">
    <citation type="submission" date="2017-10" db="EMBL/GenBank/DDBJ databases">
        <title>Extensive intraspecific genome diversity in a model arbuscular mycorrhizal fungus.</title>
        <authorList>
            <person name="Chen E.C.H."/>
            <person name="Morin E."/>
            <person name="Baudet D."/>
            <person name="Noel J."/>
            <person name="Ndikumana S."/>
            <person name="Charron P."/>
            <person name="St-Onge C."/>
            <person name="Giorgi J."/>
            <person name="Grigoriev I.V."/>
            <person name="Roux C."/>
            <person name="Martin F.M."/>
            <person name="Corradi N."/>
        </authorList>
    </citation>
    <scope>NUCLEOTIDE SEQUENCE [LARGE SCALE GENOMIC DNA]</scope>
    <source>
        <strain evidence="1 2">C2</strain>
    </source>
</reference>